<dbReference type="Proteomes" id="UP000307000">
    <property type="component" value="Chromosome"/>
</dbReference>
<sequence length="272" mass="30282">MEANEVRDTAQHPAPTEGRIAAFFDVDNTLVRGASLYAVARKMHQHKFFHFREVLFFALKQLSFLARGEHLGDITAIRDRALDMVRGVKVEQMRELGDEIYDEFIHPKLWGGTVAIARQHLNVGREVWLVTATPTEVAGVIARRLELTGALGTRVESENGEYTGRLTGPILHGADKAQAVLELAQQQNINLAGSWGYSDSYNDVPLLEVVGHPVAINPDARLRAYAKERGWQVYDFRTGQRAARVSLKLAGVIGALWAARRSLQRLRHGGGR</sequence>
<comment type="similarity">
    <text evidence="1">Belongs to the HAD-like hydrolase superfamily. SerB family.</text>
</comment>
<keyword evidence="3" id="KW-1185">Reference proteome</keyword>
<evidence type="ECO:0000313" key="2">
    <source>
        <dbReference type="EMBL" id="QCY47918.1"/>
    </source>
</evidence>
<dbReference type="Gene3D" id="1.20.1440.100">
    <property type="entry name" value="SG protein - dephosphorylation function"/>
    <property type="match status" value="1"/>
</dbReference>
<dbReference type="PANTHER" id="PTHR43344:SF15">
    <property type="entry name" value="PHOSPHOSERINE PHOSPHATASE SERB1"/>
    <property type="match status" value="1"/>
</dbReference>
<protein>
    <submittedName>
        <fullName evidence="2">Haloacid dehalogenase</fullName>
    </submittedName>
</protein>
<dbReference type="KEGG" id="gcr:GcLGCM259_2208"/>
<dbReference type="NCBIfam" id="TIGR01490">
    <property type="entry name" value="HAD-SF-IB-hyp1"/>
    <property type="match status" value="1"/>
</dbReference>
<evidence type="ECO:0000313" key="3">
    <source>
        <dbReference type="Proteomes" id="UP000307000"/>
    </source>
</evidence>
<dbReference type="EMBL" id="CP034412">
    <property type="protein sequence ID" value="QCY47918.1"/>
    <property type="molecule type" value="Genomic_DNA"/>
</dbReference>
<reference evidence="2 3" key="1">
    <citation type="submission" date="2018-12" db="EMBL/GenBank/DDBJ databases">
        <title>Complete Genome Sequence of Glutamicibacter creatinolyticus strain LGCM259,isolated from an abscess of a 12-year-old mare in Italy.</title>
        <authorList>
            <person name="Santos R.G."/>
            <person name="Silva A.L."/>
            <person name="Seyffert N."/>
            <person name="Castro T.L.P."/>
            <person name="Attili A.R."/>
            <person name="Rifici C."/>
            <person name="Mazzullo G."/>
            <person name="Brenig B."/>
            <person name="Venanzi F."/>
            <person name="Azevedo V."/>
        </authorList>
    </citation>
    <scope>NUCLEOTIDE SEQUENCE [LARGE SCALE GENOMIC DNA]</scope>
    <source>
        <strain evidence="2 3">LGCM 259</strain>
    </source>
</reference>
<dbReference type="Pfam" id="PF12710">
    <property type="entry name" value="HAD"/>
    <property type="match status" value="1"/>
</dbReference>
<dbReference type="InterPro" id="IPR036412">
    <property type="entry name" value="HAD-like_sf"/>
</dbReference>
<gene>
    <name evidence="2" type="ORF">GcLGCM259_2208</name>
</gene>
<dbReference type="InterPro" id="IPR006385">
    <property type="entry name" value="HAD_hydro_SerB1"/>
</dbReference>
<accession>A0A5B7WV50</accession>
<dbReference type="AlphaFoldDB" id="A0A5B7WV50"/>
<evidence type="ECO:0000256" key="1">
    <source>
        <dbReference type="ARBA" id="ARBA00009184"/>
    </source>
</evidence>
<dbReference type="Gene3D" id="3.40.50.1000">
    <property type="entry name" value="HAD superfamily/HAD-like"/>
    <property type="match status" value="1"/>
</dbReference>
<dbReference type="PANTHER" id="PTHR43344">
    <property type="entry name" value="PHOSPHOSERINE PHOSPHATASE"/>
    <property type="match status" value="1"/>
</dbReference>
<dbReference type="NCBIfam" id="TIGR01488">
    <property type="entry name" value="HAD-SF-IB"/>
    <property type="match status" value="1"/>
</dbReference>
<dbReference type="SUPFAM" id="SSF56784">
    <property type="entry name" value="HAD-like"/>
    <property type="match status" value="1"/>
</dbReference>
<dbReference type="RefSeq" id="WP_138926656.1">
    <property type="nucleotide sequence ID" value="NZ_BAAAGL010000031.1"/>
</dbReference>
<name>A0A5B7WV50_9MICC</name>
<dbReference type="InterPro" id="IPR023214">
    <property type="entry name" value="HAD_sf"/>
</dbReference>
<proteinExistence type="inferred from homology"/>
<dbReference type="CDD" id="cd02612">
    <property type="entry name" value="HAD_PGPPase"/>
    <property type="match status" value="1"/>
</dbReference>
<dbReference type="InterPro" id="IPR050582">
    <property type="entry name" value="HAD-like_SerB"/>
</dbReference>
<organism evidence="2 3">
    <name type="scientific">Glutamicibacter creatinolyticus</name>
    <dbReference type="NCBI Taxonomy" id="162496"/>
    <lineage>
        <taxon>Bacteria</taxon>
        <taxon>Bacillati</taxon>
        <taxon>Actinomycetota</taxon>
        <taxon>Actinomycetes</taxon>
        <taxon>Micrococcales</taxon>
        <taxon>Micrococcaceae</taxon>
        <taxon>Glutamicibacter</taxon>
    </lineage>
</organism>